<dbReference type="Proteomes" id="UP000325797">
    <property type="component" value="Chromosome"/>
</dbReference>
<dbReference type="Gene3D" id="1.20.120.160">
    <property type="entry name" value="HPT domain"/>
    <property type="match status" value="1"/>
</dbReference>
<dbReference type="KEGG" id="hadh:FRZ61_06960"/>
<evidence type="ECO:0000313" key="4">
    <source>
        <dbReference type="EMBL" id="QEX20777.1"/>
    </source>
</evidence>
<dbReference type="GO" id="GO:0004672">
    <property type="term" value="F:protein kinase activity"/>
    <property type="evidence" value="ECO:0007669"/>
    <property type="project" value="UniProtKB-ARBA"/>
</dbReference>
<feature type="domain" description="HPt" evidence="3">
    <location>
        <begin position="48"/>
        <end position="115"/>
    </location>
</feature>
<keyword evidence="1" id="KW-0902">Two-component regulatory system</keyword>
<evidence type="ECO:0000313" key="5">
    <source>
        <dbReference type="Proteomes" id="UP000325797"/>
    </source>
</evidence>
<keyword evidence="5" id="KW-1185">Reference proteome</keyword>
<accession>A0A5J6MUC5</accession>
<feature type="region of interest" description="Disordered" evidence="2">
    <location>
        <begin position="1"/>
        <end position="29"/>
    </location>
</feature>
<protein>
    <recommendedName>
        <fullName evidence="3">HPt domain-containing protein</fullName>
    </recommendedName>
</protein>
<evidence type="ECO:0000256" key="2">
    <source>
        <dbReference type="SAM" id="MobiDB-lite"/>
    </source>
</evidence>
<dbReference type="RefSeq" id="WP_191909276.1">
    <property type="nucleotide sequence ID" value="NZ_CP042582.1"/>
</dbReference>
<gene>
    <name evidence="4" type="ORF">FRZ61_06960</name>
</gene>
<proteinExistence type="predicted"/>
<dbReference type="GO" id="GO:0000160">
    <property type="term" value="P:phosphorelay signal transduction system"/>
    <property type="evidence" value="ECO:0007669"/>
    <property type="project" value="UniProtKB-KW"/>
</dbReference>
<organism evidence="4 5">
    <name type="scientific">Hypericibacter adhaerens</name>
    <dbReference type="NCBI Taxonomy" id="2602016"/>
    <lineage>
        <taxon>Bacteria</taxon>
        <taxon>Pseudomonadati</taxon>
        <taxon>Pseudomonadota</taxon>
        <taxon>Alphaproteobacteria</taxon>
        <taxon>Rhodospirillales</taxon>
        <taxon>Dongiaceae</taxon>
        <taxon>Hypericibacter</taxon>
    </lineage>
</organism>
<reference evidence="4 5" key="1">
    <citation type="submission" date="2019-08" db="EMBL/GenBank/DDBJ databases">
        <title>Hyperibacter terrae gen. nov., sp. nov. and Hyperibacter viscosus sp. nov., two new members in the family Rhodospirillaceae isolated from the rhizosphere of Hypericum perforatum.</title>
        <authorList>
            <person name="Noviana Z."/>
        </authorList>
    </citation>
    <scope>NUCLEOTIDE SEQUENCE [LARGE SCALE GENOMIC DNA]</scope>
    <source>
        <strain evidence="4 5">R5959</strain>
    </source>
</reference>
<dbReference type="EMBL" id="CP042582">
    <property type="protein sequence ID" value="QEX20777.1"/>
    <property type="molecule type" value="Genomic_DNA"/>
</dbReference>
<sequence>MAMAAERKPTSAPTESWPADEGRGEAGGIAATVKRAQDAVAELSADYQNWALLDLGKAEQALAEARGDTGAAEPALQRLYGIAHDMKGQGGSFGFPLVTHVAQSLCRLLVAPGSSSRHIAPLADDATYGLIEVHLKALRLILEKSVRGEGGEVGQKLVAKLQAMAGQN</sequence>
<evidence type="ECO:0000256" key="1">
    <source>
        <dbReference type="ARBA" id="ARBA00023012"/>
    </source>
</evidence>
<name>A0A5J6MUC5_9PROT</name>
<evidence type="ECO:0000259" key="3">
    <source>
        <dbReference type="Pfam" id="PF01627"/>
    </source>
</evidence>
<dbReference type="Pfam" id="PF01627">
    <property type="entry name" value="Hpt"/>
    <property type="match status" value="1"/>
</dbReference>
<dbReference type="AlphaFoldDB" id="A0A5J6MUC5"/>
<dbReference type="InterPro" id="IPR036641">
    <property type="entry name" value="HPT_dom_sf"/>
</dbReference>
<dbReference type="InterPro" id="IPR008207">
    <property type="entry name" value="Sig_transdc_His_kin_Hpt_dom"/>
</dbReference>
<dbReference type="SUPFAM" id="SSF47226">
    <property type="entry name" value="Histidine-containing phosphotransfer domain, HPT domain"/>
    <property type="match status" value="1"/>
</dbReference>